<dbReference type="AlphaFoldDB" id="A0A433QQA4"/>
<reference evidence="1 2" key="1">
    <citation type="journal article" date="2018" name="New Phytol.">
        <title>Phylogenomics of Endogonaceae and evolution of mycorrhizas within Mucoromycota.</title>
        <authorList>
            <person name="Chang Y."/>
            <person name="Desiro A."/>
            <person name="Na H."/>
            <person name="Sandor L."/>
            <person name="Lipzen A."/>
            <person name="Clum A."/>
            <person name="Barry K."/>
            <person name="Grigoriev I.V."/>
            <person name="Martin F.M."/>
            <person name="Stajich J.E."/>
            <person name="Smith M.E."/>
            <person name="Bonito G."/>
            <person name="Spatafora J.W."/>
        </authorList>
    </citation>
    <scope>NUCLEOTIDE SEQUENCE [LARGE SCALE GENOMIC DNA]</scope>
    <source>
        <strain evidence="1 2">AD002</strain>
    </source>
</reference>
<keyword evidence="2" id="KW-1185">Reference proteome</keyword>
<gene>
    <name evidence="1" type="ORF">BC938DRAFT_476740</name>
</gene>
<sequence length="66" mass="7294">MPETYSSNKAIFTTWDRHVGVRAPSWCGAQISKTAMGVEKYDITALSTPNSIHAKHVSATNDTRTR</sequence>
<comment type="caution">
    <text evidence="1">The sequence shown here is derived from an EMBL/GenBank/DDBJ whole genome shotgun (WGS) entry which is preliminary data.</text>
</comment>
<dbReference type="EMBL" id="RBNJ01002485">
    <property type="protein sequence ID" value="RUS31927.1"/>
    <property type="molecule type" value="Genomic_DNA"/>
</dbReference>
<evidence type="ECO:0000313" key="1">
    <source>
        <dbReference type="EMBL" id="RUS31927.1"/>
    </source>
</evidence>
<evidence type="ECO:0000313" key="2">
    <source>
        <dbReference type="Proteomes" id="UP000274822"/>
    </source>
</evidence>
<proteinExistence type="predicted"/>
<accession>A0A433QQA4</accession>
<name>A0A433QQA4_9FUNG</name>
<dbReference type="Proteomes" id="UP000274822">
    <property type="component" value="Unassembled WGS sequence"/>
</dbReference>
<protein>
    <submittedName>
        <fullName evidence="1">Uncharacterized protein</fullName>
    </submittedName>
</protein>
<organism evidence="1 2">
    <name type="scientific">Jimgerdemannia flammicorona</name>
    <dbReference type="NCBI Taxonomy" id="994334"/>
    <lineage>
        <taxon>Eukaryota</taxon>
        <taxon>Fungi</taxon>
        <taxon>Fungi incertae sedis</taxon>
        <taxon>Mucoromycota</taxon>
        <taxon>Mucoromycotina</taxon>
        <taxon>Endogonomycetes</taxon>
        <taxon>Endogonales</taxon>
        <taxon>Endogonaceae</taxon>
        <taxon>Jimgerdemannia</taxon>
    </lineage>
</organism>